<dbReference type="FunFam" id="3.30.559.10:FF:000003">
    <property type="entry name" value="Acetyltransferase component of pyruvate dehydrogenase complex"/>
    <property type="match status" value="1"/>
</dbReference>
<dbReference type="InterPro" id="IPR001078">
    <property type="entry name" value="2-oxoacid_DH_actylTfrase"/>
</dbReference>
<dbReference type="Pfam" id="PF00198">
    <property type="entry name" value="2-oxoacid_dh"/>
    <property type="match status" value="1"/>
</dbReference>
<dbReference type="GO" id="GO:0045254">
    <property type="term" value="C:pyruvate dehydrogenase complex"/>
    <property type="evidence" value="ECO:0007669"/>
    <property type="project" value="UniProtKB-UniRule"/>
</dbReference>
<evidence type="ECO:0000256" key="1">
    <source>
        <dbReference type="ARBA" id="ARBA00007317"/>
    </source>
</evidence>
<dbReference type="PANTHER" id="PTHR23151:SF90">
    <property type="entry name" value="DIHYDROLIPOYLLYSINE-RESIDUE ACETYLTRANSFERASE COMPONENT OF PYRUVATE DEHYDROGENASE COMPLEX, MITOCHONDRIAL-RELATED"/>
    <property type="match status" value="1"/>
</dbReference>
<keyword evidence="4" id="KW-0809">Transit peptide</keyword>
<dbReference type="Gene3D" id="2.40.50.100">
    <property type="match status" value="1"/>
</dbReference>
<feature type="domain" description="Lipoyl-binding" evidence="8">
    <location>
        <begin position="192"/>
        <end position="268"/>
    </location>
</feature>
<feature type="region of interest" description="Disordered" evidence="7">
    <location>
        <begin position="123"/>
        <end position="142"/>
    </location>
</feature>
<organism evidence="10">
    <name type="scientific">Ostreococcus tauri</name>
    <name type="common">Marine green alga</name>
    <dbReference type="NCBI Taxonomy" id="70448"/>
    <lineage>
        <taxon>Eukaryota</taxon>
        <taxon>Viridiplantae</taxon>
        <taxon>Chlorophyta</taxon>
        <taxon>Mamiellophyceae</taxon>
        <taxon>Mamiellales</taxon>
        <taxon>Bathycoccaceae</taxon>
        <taxon>Ostreococcus</taxon>
    </lineage>
</organism>
<reference evidence="10" key="1">
    <citation type="submission" date="2017-04" db="EMBL/GenBank/DDBJ databases">
        <title>Population genomics of picophytoplankton unveils novel chromosome hypervariability.</title>
        <authorList>
            <consortium name="DOE Joint Genome Institute"/>
            <person name="Blanc-Mathieu R."/>
            <person name="Krasovec M."/>
            <person name="Hebrard M."/>
            <person name="Yau S."/>
            <person name="Desgranges E."/>
            <person name="Martin J."/>
            <person name="Schackwitz W."/>
            <person name="Kuo A."/>
            <person name="Salin G."/>
            <person name="Donnadieu C."/>
            <person name="Desdevises Y."/>
            <person name="Sanchez-Ferandin S."/>
            <person name="Moreau H."/>
            <person name="Rivals E."/>
            <person name="Grigoriev I.V."/>
            <person name="Grimsley N."/>
            <person name="Eyre-Walker A."/>
            <person name="Piganeau G."/>
        </authorList>
    </citation>
    <scope>NUCLEOTIDE SEQUENCE [LARGE SCALE GENOMIC DNA]</scope>
    <source>
        <strain evidence="10">RCC 1115</strain>
    </source>
</reference>
<dbReference type="EC" id="2.3.1.12" evidence="6"/>
<evidence type="ECO:0000256" key="2">
    <source>
        <dbReference type="ARBA" id="ARBA00022679"/>
    </source>
</evidence>
<comment type="similarity">
    <text evidence="1 6">Belongs to the 2-oxoacid dehydrogenase family.</text>
</comment>
<comment type="cofactor">
    <cofactor evidence="6">
        <name>(R)-lipoate</name>
        <dbReference type="ChEBI" id="CHEBI:83088"/>
    </cofactor>
    <text evidence="6">Binds 1 lipoyl cofactor covalently.</text>
</comment>
<name>A0A1Y5IEA4_OSTTA</name>
<comment type="function">
    <text evidence="6">The pyruvate dehydrogenase complex catalyzes the overall conversion of pyruvate to acetyl-CoA and CO(2).</text>
</comment>
<dbReference type="InterPro" id="IPR006257">
    <property type="entry name" value="LAT1"/>
</dbReference>
<proteinExistence type="inferred from homology"/>
<dbReference type="InterPro" id="IPR045257">
    <property type="entry name" value="E2/Pdx1"/>
</dbReference>
<dbReference type="InterPro" id="IPR011053">
    <property type="entry name" value="Single_hybrid_motif"/>
</dbReference>
<comment type="subcellular location">
    <subcellularLocation>
        <location evidence="6">Mitochondrion</location>
    </subcellularLocation>
</comment>
<dbReference type="InterPro" id="IPR023213">
    <property type="entry name" value="CAT-like_dom_sf"/>
</dbReference>
<dbReference type="FunFam" id="2.40.50.100:FF:000010">
    <property type="entry name" value="Acetyltransferase component of pyruvate dehydrogenase complex"/>
    <property type="match status" value="1"/>
</dbReference>
<dbReference type="InterPro" id="IPR036625">
    <property type="entry name" value="E3-bd_dom_sf"/>
</dbReference>
<dbReference type="PANTHER" id="PTHR23151">
    <property type="entry name" value="DIHYDROLIPOAMIDE ACETYL/SUCCINYL-TRANSFERASE-RELATED"/>
    <property type="match status" value="1"/>
</dbReference>
<dbReference type="CDD" id="cd06849">
    <property type="entry name" value="lipoyl_domain"/>
    <property type="match status" value="1"/>
</dbReference>
<dbReference type="Gene3D" id="3.30.559.10">
    <property type="entry name" value="Chloramphenicol acetyltransferase-like domain"/>
    <property type="match status" value="1"/>
</dbReference>
<feature type="compositionally biased region" description="Basic and acidic residues" evidence="7">
    <location>
        <begin position="123"/>
        <end position="136"/>
    </location>
</feature>
<feature type="compositionally biased region" description="Low complexity" evidence="7">
    <location>
        <begin position="293"/>
        <end position="318"/>
    </location>
</feature>
<dbReference type="GO" id="GO:0004742">
    <property type="term" value="F:dihydrolipoyllysine-residue acetyltransferase activity"/>
    <property type="evidence" value="ECO:0007669"/>
    <property type="project" value="UniProtKB-UniRule"/>
</dbReference>
<sequence length="625" mass="66215">MSSADVRARSIDDDDEGADGNAFCAWRVLEAIDCSIAKADGTSEGTSRRTLKVRATTGTRDVAVVEGERWSSIATVDALIPGSEIAIRERSLGRASDRAVVVVGDGDVVALGGRVAELAEASSRERRAREAAREAADGASTSEISTNAPKFVEFDPSKPIEAVGYVEIATTLAWTRKAFFARSWSSDALPEHVIVPMPALSPTMTRGGIASWHVEVGQAIRAGDAIADVETDKATMAMEATEDGFMAAILVEAGAQDIEVGTPVCVTCENAEDVEAFKDYASTVAIKAESAAPVASAPSGPVESPSVAPVASAPSARATRAETRASGDRVFASPLAKRLAKERGVRLDNVRGTGPNGRVIAADVYEAHETGVNATEAVREVTVDHPLSKFFPDFEDVSVTAIKRVTAQRLTESKQQVPHFYLTVDVRLDNMINIRQTLNKQLADGKAAEGVKISVNDFIVKASAKALLAVPEVNSSWLGDKIRRYKKADISVAVQTERGLMVPIVRSACCLGLKTISSEVKALASRAREGSLTPQDMTGGTFTISNLGMFGVKSFAAIVNPPQAAILAVGGARKEVIKNESGGYEEITVMSATLSCDHRVVDGAVGAMWLQSFKGYIEDPMTMLL</sequence>
<dbReference type="InterPro" id="IPR003016">
    <property type="entry name" value="2-oxoA_DH_lipoyl-BS"/>
</dbReference>
<dbReference type="Pfam" id="PF02817">
    <property type="entry name" value="E3_binding"/>
    <property type="match status" value="1"/>
</dbReference>
<evidence type="ECO:0000259" key="9">
    <source>
        <dbReference type="PROSITE" id="PS51826"/>
    </source>
</evidence>
<evidence type="ECO:0000259" key="8">
    <source>
        <dbReference type="PROSITE" id="PS50968"/>
    </source>
</evidence>
<keyword evidence="5 6" id="KW-0012">Acyltransferase</keyword>
<dbReference type="Proteomes" id="UP000195557">
    <property type="component" value="Unassembled WGS sequence"/>
</dbReference>
<dbReference type="Pfam" id="PF00364">
    <property type="entry name" value="Biotin_lipoyl"/>
    <property type="match status" value="1"/>
</dbReference>
<dbReference type="SUPFAM" id="SSF51230">
    <property type="entry name" value="Single hybrid motif"/>
    <property type="match status" value="1"/>
</dbReference>
<evidence type="ECO:0000256" key="6">
    <source>
        <dbReference type="RuleBase" id="RU361137"/>
    </source>
</evidence>
<gene>
    <name evidence="10" type="ORF">BE221DRAFT_144538</name>
</gene>
<protein>
    <recommendedName>
        <fullName evidence="6">Acetyltransferase component of pyruvate dehydrogenase complex</fullName>
        <ecNumber evidence="6">2.3.1.12</ecNumber>
    </recommendedName>
</protein>
<dbReference type="SUPFAM" id="SSF47005">
    <property type="entry name" value="Peripheral subunit-binding domain of 2-oxo acid dehydrogenase complex"/>
    <property type="match status" value="1"/>
</dbReference>
<dbReference type="EMBL" id="KZ155776">
    <property type="protein sequence ID" value="OUS47918.1"/>
    <property type="molecule type" value="Genomic_DNA"/>
</dbReference>
<dbReference type="GO" id="GO:0006086">
    <property type="term" value="P:pyruvate decarboxylation to acetyl-CoA"/>
    <property type="evidence" value="ECO:0007669"/>
    <property type="project" value="InterPro"/>
</dbReference>
<dbReference type="Gene3D" id="4.10.320.10">
    <property type="entry name" value="E3-binding domain"/>
    <property type="match status" value="1"/>
</dbReference>
<dbReference type="NCBIfam" id="TIGR01349">
    <property type="entry name" value="PDHac_trf_mito"/>
    <property type="match status" value="1"/>
</dbReference>
<keyword evidence="2 6" id="KW-0808">Transferase</keyword>
<dbReference type="SUPFAM" id="SSF52777">
    <property type="entry name" value="CoA-dependent acyltransferases"/>
    <property type="match status" value="1"/>
</dbReference>
<comment type="catalytic activity">
    <reaction evidence="6">
        <text>N(6)-[(R)-dihydrolipoyl]-L-lysyl-[protein] + acetyl-CoA = N(6)-[(R)-S(8)-acetyldihydrolipoyl]-L-lysyl-[protein] + CoA</text>
        <dbReference type="Rhea" id="RHEA:17017"/>
        <dbReference type="Rhea" id="RHEA-COMP:10475"/>
        <dbReference type="Rhea" id="RHEA-COMP:10478"/>
        <dbReference type="ChEBI" id="CHEBI:57287"/>
        <dbReference type="ChEBI" id="CHEBI:57288"/>
        <dbReference type="ChEBI" id="CHEBI:83100"/>
        <dbReference type="ChEBI" id="CHEBI:83111"/>
        <dbReference type="EC" id="2.3.1.12"/>
    </reaction>
</comment>
<dbReference type="PROSITE" id="PS00189">
    <property type="entry name" value="LIPOYL"/>
    <property type="match status" value="1"/>
</dbReference>
<feature type="region of interest" description="Disordered" evidence="7">
    <location>
        <begin position="293"/>
        <end position="327"/>
    </location>
</feature>
<evidence type="ECO:0000256" key="4">
    <source>
        <dbReference type="ARBA" id="ARBA00022946"/>
    </source>
</evidence>
<accession>A0A1Y5IEA4</accession>
<dbReference type="InterPro" id="IPR000089">
    <property type="entry name" value="Biotin_lipoyl"/>
</dbReference>
<dbReference type="eggNOG" id="KOG0557">
    <property type="taxonomic scope" value="Eukaryota"/>
</dbReference>
<dbReference type="GO" id="GO:0005739">
    <property type="term" value="C:mitochondrion"/>
    <property type="evidence" value="ECO:0007669"/>
    <property type="project" value="UniProtKB-SubCell"/>
</dbReference>
<feature type="domain" description="Peripheral subunit-binding (PSBD)" evidence="9">
    <location>
        <begin position="331"/>
        <end position="368"/>
    </location>
</feature>
<evidence type="ECO:0000256" key="3">
    <source>
        <dbReference type="ARBA" id="ARBA00022823"/>
    </source>
</evidence>
<keyword evidence="3 6" id="KW-0450">Lipoyl</keyword>
<dbReference type="PROSITE" id="PS50968">
    <property type="entry name" value="BIOTINYL_LIPOYL"/>
    <property type="match status" value="1"/>
</dbReference>
<evidence type="ECO:0000256" key="5">
    <source>
        <dbReference type="ARBA" id="ARBA00023315"/>
    </source>
</evidence>
<dbReference type="InterPro" id="IPR004167">
    <property type="entry name" value="PSBD"/>
</dbReference>
<evidence type="ECO:0000256" key="7">
    <source>
        <dbReference type="SAM" id="MobiDB-lite"/>
    </source>
</evidence>
<evidence type="ECO:0000313" key="10">
    <source>
        <dbReference type="EMBL" id="OUS47918.1"/>
    </source>
</evidence>
<dbReference type="AlphaFoldDB" id="A0A1Y5IEA4"/>
<dbReference type="PROSITE" id="PS51826">
    <property type="entry name" value="PSBD"/>
    <property type="match status" value="1"/>
</dbReference>